<evidence type="ECO:0000256" key="10">
    <source>
        <dbReference type="ARBA" id="ARBA00054027"/>
    </source>
</evidence>
<evidence type="ECO:0000256" key="9">
    <source>
        <dbReference type="ARBA" id="ARBA00049529"/>
    </source>
</evidence>
<reference evidence="13 14" key="1">
    <citation type="submission" date="2018-04" db="EMBL/GenBank/DDBJ databases">
        <title>Genomic Encyclopedia of Archaeal and Bacterial Type Strains, Phase II (KMG-II): from individual species to whole genera.</title>
        <authorList>
            <person name="Goeker M."/>
        </authorList>
    </citation>
    <scope>NUCLEOTIDE SEQUENCE [LARGE SCALE GENOMIC DNA]</scope>
    <source>
        <strain evidence="13 14">DSM 5822</strain>
    </source>
</reference>
<evidence type="ECO:0000256" key="3">
    <source>
        <dbReference type="ARBA" id="ARBA00011738"/>
    </source>
</evidence>
<evidence type="ECO:0000256" key="12">
    <source>
        <dbReference type="NCBIfam" id="TIGR03461"/>
    </source>
</evidence>
<dbReference type="Gene3D" id="3.20.10.10">
    <property type="entry name" value="D-amino Acid Aminotransferase, subunit A, domain 2"/>
    <property type="match status" value="1"/>
</dbReference>
<evidence type="ECO:0000313" key="14">
    <source>
        <dbReference type="Proteomes" id="UP000244223"/>
    </source>
</evidence>
<comment type="caution">
    <text evidence="13">The sequence shown here is derived from an EMBL/GenBank/DDBJ whole genome shotgun (WGS) entry which is preliminary data.</text>
</comment>
<protein>
    <recommendedName>
        <fullName evidence="11 12">Aminodeoxychorismate lyase</fullName>
        <ecNumber evidence="8 12">4.1.3.38</ecNumber>
    </recommendedName>
</protein>
<comment type="similarity">
    <text evidence="2">Belongs to the class-IV pyridoxal-phosphate-dependent aminotransferase family.</text>
</comment>
<dbReference type="GO" id="GO:0008153">
    <property type="term" value="P:4-aminobenzoate biosynthetic process"/>
    <property type="evidence" value="ECO:0007669"/>
    <property type="project" value="UniProtKB-UniRule"/>
</dbReference>
<dbReference type="PANTHER" id="PTHR42743">
    <property type="entry name" value="AMINO-ACID AMINOTRANSFERASE"/>
    <property type="match status" value="1"/>
</dbReference>
<evidence type="ECO:0000256" key="6">
    <source>
        <dbReference type="ARBA" id="ARBA00023239"/>
    </source>
</evidence>
<dbReference type="GO" id="GO:0030170">
    <property type="term" value="F:pyridoxal phosphate binding"/>
    <property type="evidence" value="ECO:0007669"/>
    <property type="project" value="InterPro"/>
</dbReference>
<keyword evidence="6 13" id="KW-0456">Lyase</keyword>
<evidence type="ECO:0000256" key="1">
    <source>
        <dbReference type="ARBA" id="ARBA00001933"/>
    </source>
</evidence>
<comment type="cofactor">
    <cofactor evidence="1">
        <name>pyridoxal 5'-phosphate</name>
        <dbReference type="ChEBI" id="CHEBI:597326"/>
    </cofactor>
</comment>
<evidence type="ECO:0000256" key="4">
    <source>
        <dbReference type="ARBA" id="ARBA00022898"/>
    </source>
</evidence>
<dbReference type="InterPro" id="IPR043131">
    <property type="entry name" value="BCAT-like_N"/>
</dbReference>
<dbReference type="GO" id="GO:0046656">
    <property type="term" value="P:folic acid biosynthetic process"/>
    <property type="evidence" value="ECO:0007669"/>
    <property type="project" value="UniProtKB-KW"/>
</dbReference>
<dbReference type="Pfam" id="PF01063">
    <property type="entry name" value="Aminotran_4"/>
    <property type="match status" value="1"/>
</dbReference>
<evidence type="ECO:0000256" key="8">
    <source>
        <dbReference type="ARBA" id="ARBA00035676"/>
    </source>
</evidence>
<keyword evidence="14" id="KW-1185">Reference proteome</keyword>
<dbReference type="EMBL" id="QAON01000007">
    <property type="protein sequence ID" value="PTQ89369.1"/>
    <property type="molecule type" value="Genomic_DNA"/>
</dbReference>
<dbReference type="GO" id="GO:0005829">
    <property type="term" value="C:cytosol"/>
    <property type="evidence" value="ECO:0007669"/>
    <property type="project" value="TreeGrafter"/>
</dbReference>
<dbReference type="FunFam" id="3.20.10.10:FF:000002">
    <property type="entry name" value="D-alanine aminotransferase"/>
    <property type="match status" value="1"/>
</dbReference>
<dbReference type="Proteomes" id="UP000244223">
    <property type="component" value="Unassembled WGS sequence"/>
</dbReference>
<dbReference type="GO" id="GO:0008696">
    <property type="term" value="F:4-amino-4-deoxychorismate lyase activity"/>
    <property type="evidence" value="ECO:0007669"/>
    <property type="project" value="UniProtKB-UniRule"/>
</dbReference>
<dbReference type="RefSeq" id="WP_107865695.1">
    <property type="nucleotide sequence ID" value="NZ_QAON01000007.1"/>
</dbReference>
<name>A0A2T5IZC5_9GAMM</name>
<organism evidence="13 14">
    <name type="scientific">Agitococcus lubricus</name>
    <dbReference type="NCBI Taxonomy" id="1077255"/>
    <lineage>
        <taxon>Bacteria</taxon>
        <taxon>Pseudomonadati</taxon>
        <taxon>Pseudomonadota</taxon>
        <taxon>Gammaproteobacteria</taxon>
        <taxon>Moraxellales</taxon>
        <taxon>Moraxellaceae</taxon>
        <taxon>Agitococcus</taxon>
    </lineage>
</organism>
<dbReference type="InterPro" id="IPR036038">
    <property type="entry name" value="Aminotransferase-like"/>
</dbReference>
<sequence length="271" mass="30654">MTLLACWLNGQPIQCLSPLERGFAYGDGLFSTLRVEQAQVPLLDLHWQRLWIGCQRLQLNTDDFAQWQQDFLQFVAQFPQAMAKIIVTRGEGGRGYLPDPQQKTHCYFYAYPLNLHPVANQTGIKTDVLQGRLGINPTLAGLKHVNRLEQVLLRQELALTAYPEGIVLDYFGHVTEGVFSNMFIVRDGQLWTPRLELAGVAGIMREHLCQLAPQLGYAVTEATLGIDDIVNADEAFFCNSVYGIWPIRQIGQHSKADNPITQHLQQQLYYV</sequence>
<dbReference type="NCBIfam" id="NF004761">
    <property type="entry name" value="PRK06092.1"/>
    <property type="match status" value="1"/>
</dbReference>
<accession>A0A2T5IZC5</accession>
<comment type="catalytic activity">
    <reaction evidence="9">
        <text>4-amino-4-deoxychorismate = 4-aminobenzoate + pyruvate + H(+)</text>
        <dbReference type="Rhea" id="RHEA:16201"/>
        <dbReference type="ChEBI" id="CHEBI:15361"/>
        <dbReference type="ChEBI" id="CHEBI:15378"/>
        <dbReference type="ChEBI" id="CHEBI:17836"/>
        <dbReference type="ChEBI" id="CHEBI:58406"/>
        <dbReference type="EC" id="4.1.3.38"/>
    </reaction>
</comment>
<proteinExistence type="inferred from homology"/>
<comment type="pathway">
    <text evidence="7">Cofactor biosynthesis; tetrahydrofolate biosynthesis; 4-aminobenzoate from chorismate: step 2/2.</text>
</comment>
<keyword evidence="5" id="KW-0289">Folate biosynthesis</keyword>
<evidence type="ECO:0000256" key="11">
    <source>
        <dbReference type="ARBA" id="ARBA00069174"/>
    </source>
</evidence>
<evidence type="ECO:0000313" key="13">
    <source>
        <dbReference type="EMBL" id="PTQ89369.1"/>
    </source>
</evidence>
<dbReference type="CDD" id="cd01559">
    <property type="entry name" value="ADCL_like"/>
    <property type="match status" value="1"/>
</dbReference>
<dbReference type="AlphaFoldDB" id="A0A2T5IZC5"/>
<dbReference type="InterPro" id="IPR050571">
    <property type="entry name" value="Class-IV_PLP-Dep_Aminotrnsfr"/>
</dbReference>
<dbReference type="InterPro" id="IPR017824">
    <property type="entry name" value="Aminodeoxychorismate_lyase_IV"/>
</dbReference>
<gene>
    <name evidence="13" type="ORF">C8N29_107102</name>
</gene>
<dbReference type="InterPro" id="IPR043132">
    <property type="entry name" value="BCAT-like_C"/>
</dbReference>
<comment type="subunit">
    <text evidence="3">Homodimer.</text>
</comment>
<dbReference type="SUPFAM" id="SSF56752">
    <property type="entry name" value="D-aminoacid aminotransferase-like PLP-dependent enzymes"/>
    <property type="match status" value="1"/>
</dbReference>
<keyword evidence="4" id="KW-0663">Pyridoxal phosphate</keyword>
<comment type="function">
    <text evidence="10">Involved in the biosynthesis of p-aminobenzoate (PABA), a precursor of tetrahydrofolate. Converts 4-amino-4-deoxychorismate into 4-aminobenzoate (PABA) and pyruvate.</text>
</comment>
<dbReference type="OrthoDB" id="9805628at2"/>
<dbReference type="Gene3D" id="3.30.470.10">
    <property type="match status" value="1"/>
</dbReference>
<dbReference type="NCBIfam" id="TIGR03461">
    <property type="entry name" value="pabC_Proteo"/>
    <property type="match status" value="1"/>
</dbReference>
<dbReference type="PANTHER" id="PTHR42743:SF2">
    <property type="entry name" value="AMINODEOXYCHORISMATE LYASE"/>
    <property type="match status" value="1"/>
</dbReference>
<dbReference type="InterPro" id="IPR001544">
    <property type="entry name" value="Aminotrans_IV"/>
</dbReference>
<evidence type="ECO:0000256" key="2">
    <source>
        <dbReference type="ARBA" id="ARBA00009320"/>
    </source>
</evidence>
<dbReference type="EC" id="4.1.3.38" evidence="8 12"/>
<evidence type="ECO:0000256" key="7">
    <source>
        <dbReference type="ARBA" id="ARBA00035633"/>
    </source>
</evidence>
<evidence type="ECO:0000256" key="5">
    <source>
        <dbReference type="ARBA" id="ARBA00022909"/>
    </source>
</evidence>